<dbReference type="Gramene" id="ESR53999">
    <property type="protein sequence ID" value="ESR53999"/>
    <property type="gene ID" value="CICLE_v10023292mg"/>
</dbReference>
<sequence>YKYQPSDEQAVQFYLFNKISEIPSPVLDYFVRNENLYGSKDPWRIWMQFGGPNLEDGEDFYFFARLKKKSANGSRIDRRVCSGTWQGEDASEVVVSRKSREKIDSKKRFRYEKGESLHDGCWIIYEYARNPSLKNGEPTAAGMENSGKKRKLDENSFDATNSNVLLQSLEENHQQSQTQQDPHHLELSDHHQNMQDSP</sequence>
<dbReference type="OMA" id="CWIIYEY"/>
<proteinExistence type="predicted"/>
<dbReference type="InterPro" id="IPR003441">
    <property type="entry name" value="NAC-dom"/>
</dbReference>
<keyword evidence="4" id="KW-0539">Nucleus</keyword>
<dbReference type="Proteomes" id="UP000030687">
    <property type="component" value="Unassembled WGS sequence"/>
</dbReference>
<dbReference type="GO" id="GO:0006355">
    <property type="term" value="P:regulation of DNA-templated transcription"/>
    <property type="evidence" value="ECO:0007669"/>
    <property type="project" value="InterPro"/>
</dbReference>
<reference evidence="7 8" key="1">
    <citation type="submission" date="2013-10" db="EMBL/GenBank/DDBJ databases">
        <authorList>
            <consortium name="International Citrus Genome Consortium"/>
            <person name="Jenkins J."/>
            <person name="Schmutz J."/>
            <person name="Prochnik S."/>
            <person name="Rokhsar D."/>
            <person name="Gmitter F."/>
            <person name="Ollitrault P."/>
            <person name="Machado M."/>
            <person name="Talon M."/>
            <person name="Wincker P."/>
            <person name="Jaillon O."/>
            <person name="Morgante M."/>
        </authorList>
    </citation>
    <scope>NUCLEOTIDE SEQUENCE</scope>
    <source>
        <strain evidence="8">cv. Clemenules</strain>
    </source>
</reference>
<evidence type="ECO:0000256" key="1">
    <source>
        <dbReference type="ARBA" id="ARBA00023015"/>
    </source>
</evidence>
<dbReference type="KEGG" id="cic:CICLE_v10023292mg"/>
<evidence type="ECO:0000313" key="8">
    <source>
        <dbReference type="Proteomes" id="UP000030687"/>
    </source>
</evidence>
<dbReference type="AlphaFoldDB" id="V4VME6"/>
<dbReference type="GO" id="GO:0003677">
    <property type="term" value="F:DNA binding"/>
    <property type="evidence" value="ECO:0007669"/>
    <property type="project" value="UniProtKB-KW"/>
</dbReference>
<keyword evidence="3" id="KW-0804">Transcription</keyword>
<gene>
    <name evidence="7" type="ORF">CICLE_v10023292mg</name>
</gene>
<keyword evidence="1" id="KW-0805">Transcription regulation</keyword>
<dbReference type="Pfam" id="PF02365">
    <property type="entry name" value="NAM"/>
    <property type="match status" value="1"/>
</dbReference>
<dbReference type="EMBL" id="KI536661">
    <property type="protein sequence ID" value="ESR53999.1"/>
    <property type="molecule type" value="Genomic_DNA"/>
</dbReference>
<name>V4VME6_CITCL</name>
<evidence type="ECO:0000313" key="7">
    <source>
        <dbReference type="EMBL" id="ESR53999.1"/>
    </source>
</evidence>
<evidence type="ECO:0000256" key="2">
    <source>
        <dbReference type="ARBA" id="ARBA00023125"/>
    </source>
</evidence>
<feature type="region of interest" description="Disordered" evidence="5">
    <location>
        <begin position="133"/>
        <end position="198"/>
    </location>
</feature>
<dbReference type="Gene3D" id="2.170.150.80">
    <property type="entry name" value="NAC domain"/>
    <property type="match status" value="1"/>
</dbReference>
<evidence type="ECO:0000256" key="4">
    <source>
        <dbReference type="ARBA" id="ARBA00023242"/>
    </source>
</evidence>
<dbReference type="InterPro" id="IPR036093">
    <property type="entry name" value="NAC_dom_sf"/>
</dbReference>
<evidence type="ECO:0000256" key="5">
    <source>
        <dbReference type="SAM" id="MobiDB-lite"/>
    </source>
</evidence>
<organism evidence="7 8">
    <name type="scientific">Citrus clementina</name>
    <name type="common">Clementine</name>
    <name type="synonym">Citrus deliciosa x Citrus sinensis</name>
    <dbReference type="NCBI Taxonomy" id="85681"/>
    <lineage>
        <taxon>Eukaryota</taxon>
        <taxon>Viridiplantae</taxon>
        <taxon>Streptophyta</taxon>
        <taxon>Embryophyta</taxon>
        <taxon>Tracheophyta</taxon>
        <taxon>Spermatophyta</taxon>
        <taxon>Magnoliopsida</taxon>
        <taxon>eudicotyledons</taxon>
        <taxon>Gunneridae</taxon>
        <taxon>Pentapetalae</taxon>
        <taxon>rosids</taxon>
        <taxon>malvids</taxon>
        <taxon>Sapindales</taxon>
        <taxon>Rutaceae</taxon>
        <taxon>Aurantioideae</taxon>
        <taxon>Citrus</taxon>
    </lineage>
</organism>
<dbReference type="STRING" id="85681.V4VME6"/>
<keyword evidence="2" id="KW-0238">DNA-binding</keyword>
<dbReference type="eggNOG" id="ENOG502S3PH">
    <property type="taxonomic scope" value="Eukaryota"/>
</dbReference>
<dbReference type="InParanoid" id="V4VME6"/>
<evidence type="ECO:0000256" key="3">
    <source>
        <dbReference type="ARBA" id="ARBA00023163"/>
    </source>
</evidence>
<feature type="domain" description="NAC" evidence="6">
    <location>
        <begin position="1"/>
        <end position="146"/>
    </location>
</feature>
<dbReference type="GO" id="GO:0048731">
    <property type="term" value="P:system development"/>
    <property type="evidence" value="ECO:0007669"/>
    <property type="project" value="TreeGrafter"/>
</dbReference>
<protein>
    <recommendedName>
        <fullName evidence="6">NAC domain-containing protein</fullName>
    </recommendedName>
</protein>
<feature type="non-terminal residue" evidence="7">
    <location>
        <position position="1"/>
    </location>
</feature>
<keyword evidence="8" id="KW-1185">Reference proteome</keyword>
<dbReference type="PROSITE" id="PS51005">
    <property type="entry name" value="NAC"/>
    <property type="match status" value="1"/>
</dbReference>
<feature type="compositionally biased region" description="Basic and acidic residues" evidence="5">
    <location>
        <begin position="181"/>
        <end position="198"/>
    </location>
</feature>
<feature type="compositionally biased region" description="Polar residues" evidence="5">
    <location>
        <begin position="157"/>
        <end position="166"/>
    </location>
</feature>
<feature type="non-terminal residue" evidence="7">
    <location>
        <position position="198"/>
    </location>
</feature>
<dbReference type="PANTHER" id="PTHR31719">
    <property type="entry name" value="NAC TRANSCRIPTION FACTOR 56"/>
    <property type="match status" value="1"/>
</dbReference>
<dbReference type="SUPFAM" id="SSF101941">
    <property type="entry name" value="NAC domain"/>
    <property type="match status" value="1"/>
</dbReference>
<evidence type="ECO:0000259" key="6">
    <source>
        <dbReference type="PROSITE" id="PS51005"/>
    </source>
</evidence>
<dbReference type="PANTHER" id="PTHR31719:SF164">
    <property type="entry name" value="NAC DOMAIN-CONTAINING PROTEIN"/>
    <property type="match status" value="1"/>
</dbReference>
<accession>V4VME6</accession>